<evidence type="ECO:0000313" key="3">
    <source>
        <dbReference type="Proteomes" id="UP000548867"/>
    </source>
</evidence>
<dbReference type="RefSeq" id="WP_183623166.1">
    <property type="nucleotide sequence ID" value="NZ_JACIDX010000003.1"/>
</dbReference>
<sequence>MSSRRLLGCIAALGLALGAGLTPAIAHHSFSMFDPSKPMQFEATVQTFQWTAPHAVLWVQAGQVGAYAPGLWSLELPTSPANLAKMGWSRNVVKPGDKVIVSINPIRDGRRAGQFKKLTIAATGQVLEALNIPGASQQPPK</sequence>
<dbReference type="InterPro" id="IPR046150">
    <property type="entry name" value="DUF6152"/>
</dbReference>
<organism evidence="2 3">
    <name type="scientific">Novosphingobium sediminicola</name>
    <dbReference type="NCBI Taxonomy" id="563162"/>
    <lineage>
        <taxon>Bacteria</taxon>
        <taxon>Pseudomonadati</taxon>
        <taxon>Pseudomonadota</taxon>
        <taxon>Alphaproteobacteria</taxon>
        <taxon>Sphingomonadales</taxon>
        <taxon>Sphingomonadaceae</taxon>
        <taxon>Novosphingobium</taxon>
    </lineage>
</organism>
<dbReference type="Pfam" id="PF19649">
    <property type="entry name" value="DUF6152"/>
    <property type="match status" value="1"/>
</dbReference>
<dbReference type="EMBL" id="JACIDX010000003">
    <property type="protein sequence ID" value="MBB3953997.1"/>
    <property type="molecule type" value="Genomic_DNA"/>
</dbReference>
<comment type="caution">
    <text evidence="2">The sequence shown here is derived from an EMBL/GenBank/DDBJ whole genome shotgun (WGS) entry which is preliminary data.</text>
</comment>
<feature type="signal peptide" evidence="1">
    <location>
        <begin position="1"/>
        <end position="26"/>
    </location>
</feature>
<dbReference type="AlphaFoldDB" id="A0A7W6G6I4"/>
<reference evidence="2 3" key="1">
    <citation type="submission" date="2020-08" db="EMBL/GenBank/DDBJ databases">
        <title>Genomic Encyclopedia of Type Strains, Phase IV (KMG-IV): sequencing the most valuable type-strain genomes for metagenomic binning, comparative biology and taxonomic classification.</title>
        <authorList>
            <person name="Goeker M."/>
        </authorList>
    </citation>
    <scope>NUCLEOTIDE SEQUENCE [LARGE SCALE GENOMIC DNA]</scope>
    <source>
        <strain evidence="2 3">DSM 27057</strain>
    </source>
</reference>
<keyword evidence="3" id="KW-1185">Reference proteome</keyword>
<evidence type="ECO:0000256" key="1">
    <source>
        <dbReference type="SAM" id="SignalP"/>
    </source>
</evidence>
<dbReference type="Proteomes" id="UP000548867">
    <property type="component" value="Unassembled WGS sequence"/>
</dbReference>
<name>A0A7W6G6I4_9SPHN</name>
<proteinExistence type="predicted"/>
<protein>
    <submittedName>
        <fullName evidence="2">Uncharacterized protein</fullName>
    </submittedName>
</protein>
<gene>
    <name evidence="2" type="ORF">GGR38_000924</name>
</gene>
<accession>A0A7W6G6I4</accession>
<evidence type="ECO:0000313" key="2">
    <source>
        <dbReference type="EMBL" id="MBB3953997.1"/>
    </source>
</evidence>
<feature type="chain" id="PRO_5031418290" evidence="1">
    <location>
        <begin position="27"/>
        <end position="141"/>
    </location>
</feature>
<keyword evidence="1" id="KW-0732">Signal</keyword>